<evidence type="ECO:0000313" key="1">
    <source>
        <dbReference type="EMBL" id="RUR43343.1"/>
    </source>
</evidence>
<dbReference type="EMBL" id="RZHD01000010">
    <property type="protein sequence ID" value="RUR43343.1"/>
    <property type="molecule type" value="Genomic_DNA"/>
</dbReference>
<proteinExistence type="predicted"/>
<keyword evidence="2" id="KW-1185">Reference proteome</keyword>
<dbReference type="AlphaFoldDB" id="A0A3S0WKZ5"/>
<gene>
    <name evidence="1" type="ORF">ELY37_16635</name>
</gene>
<dbReference type="Proteomes" id="UP000286912">
    <property type="component" value="Unassembled WGS sequence"/>
</dbReference>
<dbReference type="RefSeq" id="WP_126981925.1">
    <property type="nucleotide sequence ID" value="NZ_RZHD01000010.1"/>
</dbReference>
<comment type="caution">
    <text evidence="1">The sequence shown here is derived from an EMBL/GenBank/DDBJ whole genome shotgun (WGS) entry which is preliminary data.</text>
</comment>
<accession>A0A3S0WKZ5</accession>
<evidence type="ECO:0000313" key="2">
    <source>
        <dbReference type="Proteomes" id="UP000286912"/>
    </source>
</evidence>
<name>A0A3S0WKZ5_9GAMM</name>
<protein>
    <submittedName>
        <fullName evidence="1">Uncharacterized protein</fullName>
    </submittedName>
</protein>
<organism evidence="1 2">
    <name type="scientific">Vreelandella populi</name>
    <dbReference type="NCBI Taxonomy" id="2498858"/>
    <lineage>
        <taxon>Bacteria</taxon>
        <taxon>Pseudomonadati</taxon>
        <taxon>Pseudomonadota</taxon>
        <taxon>Gammaproteobacteria</taxon>
        <taxon>Oceanospirillales</taxon>
        <taxon>Halomonadaceae</taxon>
        <taxon>Vreelandella</taxon>
    </lineage>
</organism>
<sequence length="140" mass="16093">MAKLNDYDERWHRLLTKAAGGDRNALSDMTPKKEDETILVAFRHFLLECYEDQVKLELGNALTPTRDKDALRMKVVSLHHWKFNDVEKMGTNALIGALIEQLAHFKLPIDAVETVQNLMERRPFLAHALAHHRPARVADQ</sequence>
<reference evidence="1 2" key="1">
    <citation type="submission" date="2018-12" db="EMBL/GenBank/DDBJ databases">
        <title>three novel Halomonas strain isolated from plants.</title>
        <authorList>
            <person name="Sun C."/>
        </authorList>
    </citation>
    <scope>NUCLEOTIDE SEQUENCE [LARGE SCALE GENOMIC DNA]</scope>
    <source>
        <strain evidence="1 2">RC</strain>
    </source>
</reference>